<dbReference type="EMBL" id="GBRH01278813">
    <property type="protein sequence ID" value="JAD19082.1"/>
    <property type="molecule type" value="Transcribed_RNA"/>
</dbReference>
<organism evidence="1">
    <name type="scientific">Arundo donax</name>
    <name type="common">Giant reed</name>
    <name type="synonym">Donax arundinaceus</name>
    <dbReference type="NCBI Taxonomy" id="35708"/>
    <lineage>
        <taxon>Eukaryota</taxon>
        <taxon>Viridiplantae</taxon>
        <taxon>Streptophyta</taxon>
        <taxon>Embryophyta</taxon>
        <taxon>Tracheophyta</taxon>
        <taxon>Spermatophyta</taxon>
        <taxon>Magnoliopsida</taxon>
        <taxon>Liliopsida</taxon>
        <taxon>Poales</taxon>
        <taxon>Poaceae</taxon>
        <taxon>PACMAD clade</taxon>
        <taxon>Arundinoideae</taxon>
        <taxon>Arundineae</taxon>
        <taxon>Arundo</taxon>
    </lineage>
</organism>
<protein>
    <submittedName>
        <fullName evidence="1">Uncharacterized protein</fullName>
    </submittedName>
</protein>
<dbReference type="AlphaFoldDB" id="A0A0A8Y4Z0"/>
<sequence>MSRKIFFFSEIATSQHCSSVYYALMSWSSGSL</sequence>
<reference evidence="1" key="2">
    <citation type="journal article" date="2015" name="Data Brief">
        <title>Shoot transcriptome of the giant reed, Arundo donax.</title>
        <authorList>
            <person name="Barrero R.A."/>
            <person name="Guerrero F.D."/>
            <person name="Moolhuijzen P."/>
            <person name="Goolsby J.A."/>
            <person name="Tidwell J."/>
            <person name="Bellgard S.E."/>
            <person name="Bellgard M.I."/>
        </authorList>
    </citation>
    <scope>NUCLEOTIDE SEQUENCE</scope>
    <source>
        <tissue evidence="1">Shoot tissue taken approximately 20 cm above the soil surface</tissue>
    </source>
</reference>
<proteinExistence type="predicted"/>
<reference evidence="1" key="1">
    <citation type="submission" date="2014-09" db="EMBL/GenBank/DDBJ databases">
        <authorList>
            <person name="Magalhaes I.L.F."/>
            <person name="Oliveira U."/>
            <person name="Santos F.R."/>
            <person name="Vidigal T.H.D.A."/>
            <person name="Brescovit A.D."/>
            <person name="Santos A.J."/>
        </authorList>
    </citation>
    <scope>NUCLEOTIDE SEQUENCE</scope>
    <source>
        <tissue evidence="1">Shoot tissue taken approximately 20 cm above the soil surface</tissue>
    </source>
</reference>
<accession>A0A0A8Y4Z0</accession>
<evidence type="ECO:0000313" key="1">
    <source>
        <dbReference type="EMBL" id="JAD19082.1"/>
    </source>
</evidence>
<name>A0A0A8Y4Z0_ARUDO</name>